<proteinExistence type="predicted"/>
<comment type="caution">
    <text evidence="3">The sequence shown here is derived from an EMBL/GenBank/DDBJ whole genome shotgun (WGS) entry which is preliminary data.</text>
</comment>
<evidence type="ECO:0000256" key="2">
    <source>
        <dbReference type="SAM" id="Phobius"/>
    </source>
</evidence>
<feature type="region of interest" description="Disordered" evidence="1">
    <location>
        <begin position="1"/>
        <end position="27"/>
    </location>
</feature>
<dbReference type="GeneID" id="77004054"/>
<gene>
    <name evidence="3" type="ORF">M5X09_00135</name>
</gene>
<keyword evidence="2" id="KW-0812">Transmembrane</keyword>
<dbReference type="EMBL" id="JAMDLW010000001">
    <property type="protein sequence ID" value="MCY9518078.1"/>
    <property type="molecule type" value="Genomic_DNA"/>
</dbReference>
<evidence type="ECO:0000313" key="3">
    <source>
        <dbReference type="EMBL" id="MCY9518078.1"/>
    </source>
</evidence>
<feature type="transmembrane region" description="Helical" evidence="2">
    <location>
        <begin position="129"/>
        <end position="147"/>
    </location>
</feature>
<evidence type="ECO:0000313" key="4">
    <source>
        <dbReference type="Proteomes" id="UP001207626"/>
    </source>
</evidence>
<dbReference type="RefSeq" id="WP_240463725.1">
    <property type="nucleotide sequence ID" value="NZ_JAFFHZ010000001.1"/>
</dbReference>
<accession>A0ABT4DL41</accession>
<name>A0ABT4DL41_9BACL</name>
<keyword evidence="2" id="KW-0472">Membrane</keyword>
<sequence length="148" mass="16511">MEKKKTGVKPAPTTAVPIPVGTSTPPTAGATVQKESMHELCRKHMHRYVKVQTVEGCVYQGIIECVDGDHLYLAVPMGCWPVPNMARSVTPYGYYPYAGTPYALPPYIDPAYPGYYPGYYYPYGYGRRFHRLLLPLAALTALALIPYY</sequence>
<reference evidence="3 4" key="1">
    <citation type="submission" date="2022-05" db="EMBL/GenBank/DDBJ databases">
        <title>Genome Sequencing of Bee-Associated Microbes.</title>
        <authorList>
            <person name="Dunlap C."/>
        </authorList>
    </citation>
    <scope>NUCLEOTIDE SEQUENCE [LARGE SCALE GENOMIC DNA]</scope>
    <source>
        <strain evidence="3 4">NRRL NRS-1438</strain>
    </source>
</reference>
<organism evidence="3 4">
    <name type="scientific">Paenibacillus apiarius</name>
    <dbReference type="NCBI Taxonomy" id="46240"/>
    <lineage>
        <taxon>Bacteria</taxon>
        <taxon>Bacillati</taxon>
        <taxon>Bacillota</taxon>
        <taxon>Bacilli</taxon>
        <taxon>Bacillales</taxon>
        <taxon>Paenibacillaceae</taxon>
        <taxon>Paenibacillus</taxon>
    </lineage>
</organism>
<dbReference type="Proteomes" id="UP001207626">
    <property type="component" value="Unassembled WGS sequence"/>
</dbReference>
<evidence type="ECO:0000256" key="1">
    <source>
        <dbReference type="SAM" id="MobiDB-lite"/>
    </source>
</evidence>
<keyword evidence="4" id="KW-1185">Reference proteome</keyword>
<keyword evidence="2" id="KW-1133">Transmembrane helix</keyword>
<protein>
    <submittedName>
        <fullName evidence="3">Uncharacterized protein</fullName>
    </submittedName>
</protein>